<dbReference type="InterPro" id="IPR010512">
    <property type="entry name" value="DUF1091"/>
</dbReference>
<keyword evidence="1" id="KW-0732">Signal</keyword>
<dbReference type="AlphaFoldDB" id="A0AAW1U9F3"/>
<accession>A0AAW1U9F3</accession>
<evidence type="ECO:0000313" key="3">
    <source>
        <dbReference type="Proteomes" id="UP001431783"/>
    </source>
</evidence>
<dbReference type="PANTHER" id="PTHR21112">
    <property type="entry name" value="CHEMOSENSORY PROTEIN A 29A-RELATED"/>
    <property type="match status" value="1"/>
</dbReference>
<comment type="caution">
    <text evidence="2">The sequence shown here is derived from an EMBL/GenBank/DDBJ whole genome shotgun (WGS) entry which is preliminary data.</text>
</comment>
<dbReference type="Proteomes" id="UP001431783">
    <property type="component" value="Unassembled WGS sequence"/>
</dbReference>
<dbReference type="EMBL" id="JARQZJ010000041">
    <property type="protein sequence ID" value="KAK9877326.1"/>
    <property type="molecule type" value="Genomic_DNA"/>
</dbReference>
<dbReference type="Gene3D" id="2.70.220.10">
    <property type="entry name" value="Ganglioside GM2 activator"/>
    <property type="match status" value="1"/>
</dbReference>
<organism evidence="2 3">
    <name type="scientific">Henosepilachna vigintioctopunctata</name>
    <dbReference type="NCBI Taxonomy" id="420089"/>
    <lineage>
        <taxon>Eukaryota</taxon>
        <taxon>Metazoa</taxon>
        <taxon>Ecdysozoa</taxon>
        <taxon>Arthropoda</taxon>
        <taxon>Hexapoda</taxon>
        <taxon>Insecta</taxon>
        <taxon>Pterygota</taxon>
        <taxon>Neoptera</taxon>
        <taxon>Endopterygota</taxon>
        <taxon>Coleoptera</taxon>
        <taxon>Polyphaga</taxon>
        <taxon>Cucujiformia</taxon>
        <taxon>Coccinelloidea</taxon>
        <taxon>Coccinellidae</taxon>
        <taxon>Epilachninae</taxon>
        <taxon>Epilachnini</taxon>
        <taxon>Henosepilachna</taxon>
    </lineage>
</organism>
<gene>
    <name evidence="2" type="ORF">WA026_017722</name>
</gene>
<name>A0AAW1U9F3_9CUCU</name>
<evidence type="ECO:0000256" key="1">
    <source>
        <dbReference type="ARBA" id="ARBA00022729"/>
    </source>
</evidence>
<dbReference type="PANTHER" id="PTHR21112:SF0">
    <property type="entry name" value="CHEMOSENSORY PROTEIN A 29A-RELATED"/>
    <property type="match status" value="1"/>
</dbReference>
<dbReference type="Pfam" id="PF06477">
    <property type="entry name" value="DUF1091"/>
    <property type="match status" value="1"/>
</dbReference>
<proteinExistence type="predicted"/>
<protein>
    <recommendedName>
        <fullName evidence="4">MD-2-related lipid-recognition domain-containing protein</fullName>
    </recommendedName>
</protein>
<dbReference type="InterPro" id="IPR036846">
    <property type="entry name" value="GM2-AP_sf"/>
</dbReference>
<keyword evidence="3" id="KW-1185">Reference proteome</keyword>
<reference evidence="2 3" key="1">
    <citation type="submission" date="2023-03" db="EMBL/GenBank/DDBJ databases">
        <title>Genome insight into feeding habits of ladybird beetles.</title>
        <authorList>
            <person name="Li H.-S."/>
            <person name="Huang Y.-H."/>
            <person name="Pang H."/>
        </authorList>
    </citation>
    <scope>NUCLEOTIDE SEQUENCE [LARGE SCALE GENOMIC DNA]</scope>
    <source>
        <strain evidence="2">SYSU_2023b</strain>
        <tissue evidence="2">Whole body</tissue>
    </source>
</reference>
<evidence type="ECO:0000313" key="2">
    <source>
        <dbReference type="EMBL" id="KAK9877326.1"/>
    </source>
</evidence>
<sequence>MQLLRETIRLKRSKLWKNISWILHHDAPVHISKLTVNGKVKIDRIEQCDDHTNYKIKFSSHLKEEGGVQLVGGILKTDMEVGDNVENDVDVYSLENGEYKFLVNVKETWCNVLHNYLGDFGYDMQKSAGISPGTCPLPPGEYSIKDHPLDFSKFKYRDVPKGTLKIKSSMIDLKTKEKVGCTEIEFTISAE</sequence>
<evidence type="ECO:0008006" key="4">
    <source>
        <dbReference type="Google" id="ProtNLM"/>
    </source>
</evidence>